<accession>A0AAF0YGI6</accession>
<feature type="domain" description="FAS1" evidence="4">
    <location>
        <begin position="631"/>
        <end position="785"/>
    </location>
</feature>
<dbReference type="Proteomes" id="UP000827549">
    <property type="component" value="Chromosome 5"/>
</dbReference>
<dbReference type="Pfam" id="PF02469">
    <property type="entry name" value="Fasciclin"/>
    <property type="match status" value="3"/>
</dbReference>
<keyword evidence="6" id="KW-1185">Reference proteome</keyword>
<feature type="transmembrane region" description="Helical" evidence="2">
    <location>
        <begin position="1041"/>
        <end position="1064"/>
    </location>
</feature>
<organism evidence="5 6">
    <name type="scientific">Vanrija pseudolonga</name>
    <dbReference type="NCBI Taxonomy" id="143232"/>
    <lineage>
        <taxon>Eukaryota</taxon>
        <taxon>Fungi</taxon>
        <taxon>Dikarya</taxon>
        <taxon>Basidiomycota</taxon>
        <taxon>Agaricomycotina</taxon>
        <taxon>Tremellomycetes</taxon>
        <taxon>Trichosporonales</taxon>
        <taxon>Trichosporonaceae</taxon>
        <taxon>Vanrija</taxon>
    </lineage>
</organism>
<dbReference type="GO" id="GO:0005615">
    <property type="term" value="C:extracellular space"/>
    <property type="evidence" value="ECO:0007669"/>
    <property type="project" value="TreeGrafter"/>
</dbReference>
<evidence type="ECO:0000256" key="3">
    <source>
        <dbReference type="SAM" id="SignalP"/>
    </source>
</evidence>
<dbReference type="InterPro" id="IPR050904">
    <property type="entry name" value="Adhesion/Biosynth-related"/>
</dbReference>
<evidence type="ECO:0000259" key="4">
    <source>
        <dbReference type="PROSITE" id="PS50213"/>
    </source>
</evidence>
<feature type="region of interest" description="Disordered" evidence="1">
    <location>
        <begin position="1072"/>
        <end position="1111"/>
    </location>
</feature>
<dbReference type="GO" id="GO:0000329">
    <property type="term" value="C:fungal-type vacuole membrane"/>
    <property type="evidence" value="ECO:0007669"/>
    <property type="project" value="TreeGrafter"/>
</dbReference>
<dbReference type="SUPFAM" id="SSF82153">
    <property type="entry name" value="FAS1 domain"/>
    <property type="match status" value="5"/>
</dbReference>
<feature type="chain" id="PRO_5042247945" evidence="3">
    <location>
        <begin position="17"/>
        <end position="1111"/>
    </location>
</feature>
<gene>
    <name evidence="5" type="primary">POSTN</name>
    <name evidence="5" type="ORF">LOC62_05G006964</name>
</gene>
<keyword evidence="2" id="KW-0812">Transmembrane</keyword>
<dbReference type="PROSITE" id="PS50213">
    <property type="entry name" value="FAS1"/>
    <property type="match status" value="3"/>
</dbReference>
<dbReference type="AlphaFoldDB" id="A0AAF0YGI6"/>
<dbReference type="InterPro" id="IPR000782">
    <property type="entry name" value="FAS1_domain"/>
</dbReference>
<dbReference type="Gene3D" id="2.30.180.10">
    <property type="entry name" value="FAS1 domain"/>
    <property type="match status" value="5"/>
</dbReference>
<dbReference type="RefSeq" id="XP_062629465.1">
    <property type="nucleotide sequence ID" value="XM_062773481.1"/>
</dbReference>
<evidence type="ECO:0000256" key="2">
    <source>
        <dbReference type="SAM" id="Phobius"/>
    </source>
</evidence>
<evidence type="ECO:0000313" key="6">
    <source>
        <dbReference type="Proteomes" id="UP000827549"/>
    </source>
</evidence>
<dbReference type="PANTHER" id="PTHR10900:SF77">
    <property type="entry name" value="FI19380P1"/>
    <property type="match status" value="1"/>
</dbReference>
<proteinExistence type="predicted"/>
<dbReference type="InterPro" id="IPR036378">
    <property type="entry name" value="FAS1_dom_sf"/>
</dbReference>
<reference evidence="5" key="1">
    <citation type="submission" date="2023-10" db="EMBL/GenBank/DDBJ databases">
        <authorList>
            <person name="Noh H."/>
        </authorList>
    </citation>
    <scope>NUCLEOTIDE SEQUENCE</scope>
    <source>
        <strain evidence="5">DUCC4014</strain>
    </source>
</reference>
<feature type="region of interest" description="Disordered" evidence="1">
    <location>
        <begin position="217"/>
        <end position="242"/>
    </location>
</feature>
<keyword evidence="3" id="KW-0732">Signal</keyword>
<feature type="domain" description="FAS1" evidence="4">
    <location>
        <begin position="445"/>
        <end position="628"/>
    </location>
</feature>
<dbReference type="GeneID" id="87810139"/>
<dbReference type="PANTHER" id="PTHR10900">
    <property type="entry name" value="PERIOSTIN-RELATED"/>
    <property type="match status" value="1"/>
</dbReference>
<dbReference type="SMART" id="SM00554">
    <property type="entry name" value="FAS1"/>
    <property type="match status" value="4"/>
</dbReference>
<feature type="signal peptide" evidence="3">
    <location>
        <begin position="1"/>
        <end position="16"/>
    </location>
</feature>
<evidence type="ECO:0000256" key="1">
    <source>
        <dbReference type="SAM" id="MobiDB-lite"/>
    </source>
</evidence>
<feature type="compositionally biased region" description="Basic and acidic residues" evidence="1">
    <location>
        <begin position="1079"/>
        <end position="1089"/>
    </location>
</feature>
<protein>
    <submittedName>
        <fullName evidence="5">Periostin</fullName>
    </submittedName>
</protein>
<dbReference type="EMBL" id="CP086718">
    <property type="protein sequence ID" value="WOO83439.1"/>
    <property type="molecule type" value="Genomic_DNA"/>
</dbReference>
<feature type="domain" description="FAS1" evidence="4">
    <location>
        <begin position="289"/>
        <end position="438"/>
    </location>
</feature>
<evidence type="ECO:0000313" key="5">
    <source>
        <dbReference type="EMBL" id="WOO83439.1"/>
    </source>
</evidence>
<keyword evidence="2" id="KW-0472">Membrane</keyword>
<keyword evidence="2" id="KW-1133">Transmembrane helix</keyword>
<sequence length="1111" mass="119839">MRGAVTLLALAGAAVAEQLTFQGSSAPSQVHAQAESLVSLVSASTQHGTFVRLLQRSKSIPLLWHIGNATLFAPTDDAWAKWAEEHRPKSEDDDVRVAGWLGAGGLDEWLVPPDEADLALEAQILAASDVDEGERLRLEADNQSWALRQHILYHVLNYTLWPSDWAPQNTSSNMTIETTLLYPLDSEPESPLPPPGSPWKWPETGLLGTHGQRLRVSRPGTAEGGVRGRIGADHAGEGGAEVWDGAGWERKGNDTTFKDKDKDKDKAPVGVRWARNGLVVGVESVLEPPPSIKEVIRKHPSLSYLSRLLDTSDPLPPPLPPWLDRAPHVTLFAASNSAFEAAFDDIERGYLEGAFGAEGLSRVVSPGFVLGVNGDNVGWSDTWKKNKPLNGASEVTVASGNLNITSPSQGSIFVNGTAAETVDIFASNGVIHVLPQLLLPEGFELLNSAEKVLLSRNATRFVSLLRSANLSSTYVGVPGKKTKKEFTILAPTDEAIEALEWWINVGVPGGDHSMQSLAAAGLQTAPDDGTKPPPPEETSPLAALLKYHIVPGQVAPKNLEDGMLLETELKTAALGGARQRVHVEVSERRKPGTDATIEDGEISIGGALVIGSPIKSGKSVIYFISSLLSPPLDVLQTAVSDLQLSTYIAAVYAAGLERSVKANEGTTYFIPRNKAFAQLGLAMKYLLLPEAREELRRTLRYHSVEKLVYTTEVEDGKTVLETQEGGNVVLESSPNKTLTLSSPYKWAGHDSGASLPANGELNPAAFVGIDSLTETGVIHAVDSVILPADVDITAAKLIRGSKQRVMADLMVKAGLGWVLEGREPTQIELERVGLDGFVRARPKPWKADNSTEDLALPSYTVLVPTDTAFGRLNLTHYLTNNDALLELLKLHIIPSSLDIALPKGSVEKGPKQPPKDGYPLALEDDVVYPTLLTPTARYGQLAFRAFGADGFIVGIHNARGGSNNDNAAQTGDSGRASVRWKHSRDDGITGIHTIAKDDKKEGGEIDNGPLWRGGMSLGGGVIIVDAVLIPFNPGWFERWGWLVLTVALTTAAVALTGVSFWWWWSTNRKNEGYEPVDTEGEREQEEAARSWRRTNRNSMSVPAVNGNDEDD</sequence>
<name>A0AAF0YGI6_9TREE</name>
<dbReference type="GO" id="GO:0016236">
    <property type="term" value="P:macroautophagy"/>
    <property type="evidence" value="ECO:0007669"/>
    <property type="project" value="TreeGrafter"/>
</dbReference>